<keyword evidence="2" id="KW-0408">Iron</keyword>
<proteinExistence type="inferred from homology"/>
<dbReference type="SUPFAM" id="SSF53850">
    <property type="entry name" value="Periplasmic binding protein-like II"/>
    <property type="match status" value="1"/>
</dbReference>
<dbReference type="RefSeq" id="WP_394317333.1">
    <property type="nucleotide sequence ID" value="NZ_JBHMQV010000007.1"/>
</dbReference>
<gene>
    <name evidence="5" type="ORF">ACFH04_07565</name>
</gene>
<dbReference type="PIRSF" id="PIRSF002825">
    <property type="entry name" value="CfbpA"/>
    <property type="match status" value="1"/>
</dbReference>
<dbReference type="PANTHER" id="PTHR30006">
    <property type="entry name" value="THIAMINE-BINDING PERIPLASMIC PROTEIN-RELATED"/>
    <property type="match status" value="1"/>
</dbReference>
<dbReference type="PANTHER" id="PTHR30006:SF15">
    <property type="entry name" value="IRON-UTILIZATION PERIPLASMIC PROTEIN"/>
    <property type="match status" value="1"/>
</dbReference>
<keyword evidence="6" id="KW-1185">Reference proteome</keyword>
<dbReference type="PROSITE" id="PS51257">
    <property type="entry name" value="PROKAR_LIPOPROTEIN"/>
    <property type="match status" value="1"/>
</dbReference>
<name>A0ABV6TCQ8_9ACTN</name>
<evidence type="ECO:0000313" key="5">
    <source>
        <dbReference type="EMBL" id="MFC0843587.1"/>
    </source>
</evidence>
<sequence length="356" mass="36661">MPRLGRPFLALSTTAVSLLALAGCGSSGGDASADGTPAAGGPSSLAGQSITVYSGQHEQTVKALTADFEKRTGISVKLRSGDEAELANQILQEGPASPADVFYAENPPALTVLEEKNLLAPVAPGTLKSVPAADSSPQGGWVGVSARTAAFVTHLGTAADSAPPASVRDLATPAWKGRLGIAPAETDFAPIVTRMIKTDGTDGAKKWLQGLKANAKVYNSNEDLSVAVNSGEVQGGVVDHYYWYRLRDEKTAAGTHSKLHYFTKGDPGALVDISGAGILKSSKHQAAAQAFLAYLDGKDAQQLIAGSQSYEYPLLSGVPGKAELTPLDTIGTVVPVADLGDGKASLQLLQDTGLLQ</sequence>
<evidence type="ECO:0000256" key="2">
    <source>
        <dbReference type="ARBA" id="ARBA00022496"/>
    </source>
</evidence>
<evidence type="ECO:0000256" key="1">
    <source>
        <dbReference type="ARBA" id="ARBA00008520"/>
    </source>
</evidence>
<accession>A0ABV6TCQ8</accession>
<keyword evidence="2" id="KW-0410">Iron transport</keyword>
<dbReference type="Proteomes" id="UP001589887">
    <property type="component" value="Unassembled WGS sequence"/>
</dbReference>
<feature type="chain" id="PRO_5047341641" evidence="4">
    <location>
        <begin position="23"/>
        <end position="356"/>
    </location>
</feature>
<dbReference type="InterPro" id="IPR026045">
    <property type="entry name" value="Ferric-bd"/>
</dbReference>
<keyword evidence="3 4" id="KW-0732">Signal</keyword>
<comment type="similarity">
    <text evidence="1">Belongs to the bacterial solute-binding protein 1 family.</text>
</comment>
<feature type="signal peptide" evidence="4">
    <location>
        <begin position="1"/>
        <end position="22"/>
    </location>
</feature>
<organism evidence="5 6">
    <name type="scientific">Streptomyces noboritoensis</name>
    <dbReference type="NCBI Taxonomy" id="67337"/>
    <lineage>
        <taxon>Bacteria</taxon>
        <taxon>Bacillati</taxon>
        <taxon>Actinomycetota</taxon>
        <taxon>Actinomycetes</taxon>
        <taxon>Kitasatosporales</taxon>
        <taxon>Streptomycetaceae</taxon>
        <taxon>Streptomyces</taxon>
    </lineage>
</organism>
<dbReference type="Gene3D" id="3.40.190.10">
    <property type="entry name" value="Periplasmic binding protein-like II"/>
    <property type="match status" value="2"/>
</dbReference>
<keyword evidence="2" id="KW-0813">Transport</keyword>
<dbReference type="EMBL" id="JBHMQV010000007">
    <property type="protein sequence ID" value="MFC0843587.1"/>
    <property type="molecule type" value="Genomic_DNA"/>
</dbReference>
<dbReference type="Pfam" id="PF13531">
    <property type="entry name" value="SBP_bac_11"/>
    <property type="match status" value="1"/>
</dbReference>
<evidence type="ECO:0000313" key="6">
    <source>
        <dbReference type="Proteomes" id="UP001589887"/>
    </source>
</evidence>
<evidence type="ECO:0000256" key="4">
    <source>
        <dbReference type="SAM" id="SignalP"/>
    </source>
</evidence>
<comment type="caution">
    <text evidence="5">The sequence shown here is derived from an EMBL/GenBank/DDBJ whole genome shotgun (WGS) entry which is preliminary data.</text>
</comment>
<keyword evidence="2" id="KW-0406">Ion transport</keyword>
<protein>
    <submittedName>
        <fullName evidence="5">Extracellular solute-binding protein</fullName>
    </submittedName>
</protein>
<reference evidence="5 6" key="1">
    <citation type="submission" date="2024-09" db="EMBL/GenBank/DDBJ databases">
        <authorList>
            <person name="Sun Q."/>
            <person name="Mori K."/>
        </authorList>
    </citation>
    <scope>NUCLEOTIDE SEQUENCE [LARGE SCALE GENOMIC DNA]</scope>
    <source>
        <strain evidence="5 6">JCM 4557</strain>
    </source>
</reference>
<evidence type="ECO:0000256" key="3">
    <source>
        <dbReference type="ARBA" id="ARBA00022729"/>
    </source>
</evidence>